<dbReference type="Gene3D" id="2.60.40.10">
    <property type="entry name" value="Immunoglobulins"/>
    <property type="match status" value="2"/>
</dbReference>
<dbReference type="InterPro" id="IPR050713">
    <property type="entry name" value="RTP_Phos/Ushers"/>
</dbReference>
<gene>
    <name evidence="3" type="primary">LOC104964135</name>
</gene>
<protein>
    <submittedName>
        <fullName evidence="3">Receptor-type tyrosine-protein phosphatase beta-like</fullName>
    </submittedName>
</protein>
<name>A0A6I9PUV8_9TELE</name>
<dbReference type="GO" id="GO:0043235">
    <property type="term" value="C:receptor complex"/>
    <property type="evidence" value="ECO:0007669"/>
    <property type="project" value="TreeGrafter"/>
</dbReference>
<dbReference type="OrthoDB" id="8895623at2759"/>
<dbReference type="InterPro" id="IPR003961">
    <property type="entry name" value="FN3_dom"/>
</dbReference>
<evidence type="ECO:0000259" key="1">
    <source>
        <dbReference type="PROSITE" id="PS50853"/>
    </source>
</evidence>
<dbReference type="GeneID" id="104964135"/>
<dbReference type="PANTHER" id="PTHR46957">
    <property type="entry name" value="CYTOKINE RECEPTOR"/>
    <property type="match status" value="1"/>
</dbReference>
<reference evidence="3" key="1">
    <citation type="submission" date="2025-08" db="UniProtKB">
        <authorList>
            <consortium name="RefSeq"/>
        </authorList>
    </citation>
    <scope>IDENTIFICATION</scope>
    <source>
        <tissue evidence="3">Muscle</tissue>
    </source>
</reference>
<dbReference type="Proteomes" id="UP000504611">
    <property type="component" value="Unplaced"/>
</dbReference>
<dbReference type="PANTHER" id="PTHR46957:SF2">
    <property type="entry name" value="RECEPTOR-TYPE TYROSINE-PROTEIN PHOSPHATASE BETA"/>
    <property type="match status" value="1"/>
</dbReference>
<feature type="domain" description="Fibronectin type-III" evidence="1">
    <location>
        <begin position="1"/>
        <end position="86"/>
    </location>
</feature>
<dbReference type="PROSITE" id="PS50853">
    <property type="entry name" value="FN3"/>
    <property type="match status" value="1"/>
</dbReference>
<feature type="non-terminal residue" evidence="3">
    <location>
        <position position="299"/>
    </location>
</feature>
<evidence type="ECO:0000313" key="3">
    <source>
        <dbReference type="RefSeq" id="XP_010791158.1"/>
    </source>
</evidence>
<sequence>VSRCSVNFSNISWSSGAVSVSFSTPGPSCSFSLITGEPTRPTPCNPDQGGFTCRVTGLSPGTRYQVMVISEQDGESGSTTVRTAPLPVQKLMVRHADETTLSVLWSPPPGEWDGFTVFLRQADPHRMDPALQQADPHQMDPSLPQVAPALPQEAPTLPQVAPAPMEVWRALPREAKEFTFTTLTSGEQYTITVMTNSGNLSSSASVRAYTRPAQVSGLLLGVQSSTDSLQASWQRASGVLDSYRVLLVSDSSVIKNESVAADATSTSFHLLRPGALYRAVLTTVRAGLSSRQTVAEGHT</sequence>
<organism evidence="2 3">
    <name type="scientific">Notothenia coriiceps</name>
    <name type="common">black rockcod</name>
    <dbReference type="NCBI Taxonomy" id="8208"/>
    <lineage>
        <taxon>Eukaryota</taxon>
        <taxon>Metazoa</taxon>
        <taxon>Chordata</taxon>
        <taxon>Craniata</taxon>
        <taxon>Vertebrata</taxon>
        <taxon>Euteleostomi</taxon>
        <taxon>Actinopterygii</taxon>
        <taxon>Neopterygii</taxon>
        <taxon>Teleostei</taxon>
        <taxon>Neoteleostei</taxon>
        <taxon>Acanthomorphata</taxon>
        <taxon>Eupercaria</taxon>
        <taxon>Perciformes</taxon>
        <taxon>Notothenioidei</taxon>
        <taxon>Nototheniidae</taxon>
        <taxon>Notothenia</taxon>
    </lineage>
</organism>
<dbReference type="InterPro" id="IPR036116">
    <property type="entry name" value="FN3_sf"/>
</dbReference>
<feature type="non-terminal residue" evidence="3">
    <location>
        <position position="1"/>
    </location>
</feature>
<proteinExistence type="predicted"/>
<dbReference type="FunFam" id="2.60.40.10:FF:000369">
    <property type="entry name" value="Protein tyrosine phosphatase, receptor type B"/>
    <property type="match status" value="1"/>
</dbReference>
<dbReference type="GO" id="GO:0045296">
    <property type="term" value="F:cadherin binding"/>
    <property type="evidence" value="ECO:0007669"/>
    <property type="project" value="TreeGrafter"/>
</dbReference>
<dbReference type="InterPro" id="IPR013783">
    <property type="entry name" value="Ig-like_fold"/>
</dbReference>
<keyword evidence="2" id="KW-1185">Reference proteome</keyword>
<dbReference type="SMART" id="SM00060">
    <property type="entry name" value="FN3"/>
    <property type="match status" value="3"/>
</dbReference>
<dbReference type="KEGG" id="ncc:104964135"/>
<dbReference type="RefSeq" id="XP_010791158.1">
    <property type="nucleotide sequence ID" value="XM_010792856.1"/>
</dbReference>
<dbReference type="GO" id="GO:0001525">
    <property type="term" value="P:angiogenesis"/>
    <property type="evidence" value="ECO:0007669"/>
    <property type="project" value="TreeGrafter"/>
</dbReference>
<accession>A0A6I9PUV8</accession>
<dbReference type="Pfam" id="PF00041">
    <property type="entry name" value="fn3"/>
    <property type="match status" value="2"/>
</dbReference>
<evidence type="ECO:0000313" key="2">
    <source>
        <dbReference type="Proteomes" id="UP000504611"/>
    </source>
</evidence>
<dbReference type="AlphaFoldDB" id="A0A6I9PUV8"/>
<dbReference type="SUPFAM" id="SSF49265">
    <property type="entry name" value="Fibronectin type III"/>
    <property type="match status" value="3"/>
</dbReference>